<reference evidence="14 15" key="1">
    <citation type="submission" date="2024-07" db="EMBL/GenBank/DDBJ databases">
        <title>Novosphingobium kalidii RD2P27.</title>
        <authorList>
            <person name="Sun J.-Q."/>
        </authorList>
    </citation>
    <scope>NUCLEOTIDE SEQUENCE [LARGE SCALE GENOMIC DNA]</scope>
    <source>
        <strain evidence="14 15">RD2P27</strain>
    </source>
</reference>
<evidence type="ECO:0000259" key="12">
    <source>
        <dbReference type="Pfam" id="PF00593"/>
    </source>
</evidence>
<evidence type="ECO:0000313" key="14">
    <source>
        <dbReference type="EMBL" id="MET1754052.1"/>
    </source>
</evidence>
<dbReference type="InterPro" id="IPR000531">
    <property type="entry name" value="Beta-barrel_TonB"/>
</dbReference>
<dbReference type="InterPro" id="IPR036942">
    <property type="entry name" value="Beta-barrel_TonB_sf"/>
</dbReference>
<feature type="region of interest" description="Disordered" evidence="10">
    <location>
        <begin position="277"/>
        <end position="297"/>
    </location>
</feature>
<comment type="subcellular location">
    <subcellularLocation>
        <location evidence="1 8">Cell outer membrane</location>
        <topology evidence="1 8">Multi-pass membrane protein</topology>
    </subcellularLocation>
</comment>
<evidence type="ECO:0000256" key="10">
    <source>
        <dbReference type="SAM" id="MobiDB-lite"/>
    </source>
</evidence>
<dbReference type="InterPro" id="IPR039426">
    <property type="entry name" value="TonB-dep_rcpt-like"/>
</dbReference>
<dbReference type="Proteomes" id="UP001548713">
    <property type="component" value="Unassembled WGS sequence"/>
</dbReference>
<keyword evidence="7 8" id="KW-0998">Cell outer membrane</keyword>
<keyword evidence="3 8" id="KW-1134">Transmembrane beta strand</keyword>
<evidence type="ECO:0000256" key="1">
    <source>
        <dbReference type="ARBA" id="ARBA00004571"/>
    </source>
</evidence>
<evidence type="ECO:0000256" key="5">
    <source>
        <dbReference type="ARBA" id="ARBA00023077"/>
    </source>
</evidence>
<dbReference type="InterPro" id="IPR037066">
    <property type="entry name" value="Plug_dom_sf"/>
</dbReference>
<feature type="domain" description="TonB-dependent receptor plug" evidence="13">
    <location>
        <begin position="46"/>
        <end position="150"/>
    </location>
</feature>
<keyword evidence="6 8" id="KW-0472">Membrane</keyword>
<keyword evidence="2 8" id="KW-0813">Transport</keyword>
<dbReference type="Pfam" id="PF07715">
    <property type="entry name" value="Plug"/>
    <property type="match status" value="1"/>
</dbReference>
<keyword evidence="11" id="KW-0732">Signal</keyword>
<gene>
    <name evidence="14" type="ORF">ABVV53_01025</name>
</gene>
<dbReference type="Pfam" id="PF00593">
    <property type="entry name" value="TonB_dep_Rec_b-barrel"/>
    <property type="match status" value="1"/>
</dbReference>
<feature type="chain" id="PRO_5045178302" evidence="11">
    <location>
        <begin position="24"/>
        <end position="682"/>
    </location>
</feature>
<evidence type="ECO:0000313" key="15">
    <source>
        <dbReference type="Proteomes" id="UP001548713"/>
    </source>
</evidence>
<dbReference type="SUPFAM" id="SSF56935">
    <property type="entry name" value="Porins"/>
    <property type="match status" value="1"/>
</dbReference>
<dbReference type="InterPro" id="IPR012910">
    <property type="entry name" value="Plug_dom"/>
</dbReference>
<protein>
    <submittedName>
        <fullName evidence="14">TonB-dependent receptor</fullName>
    </submittedName>
</protein>
<accession>A0ABV2CWS1</accession>
<feature type="compositionally biased region" description="Basic and acidic residues" evidence="10">
    <location>
        <begin position="285"/>
        <end position="297"/>
    </location>
</feature>
<evidence type="ECO:0000256" key="7">
    <source>
        <dbReference type="ARBA" id="ARBA00023237"/>
    </source>
</evidence>
<evidence type="ECO:0000256" key="9">
    <source>
        <dbReference type="RuleBase" id="RU003357"/>
    </source>
</evidence>
<organism evidence="14 15">
    <name type="scientific">Novosphingobium kalidii</name>
    <dbReference type="NCBI Taxonomy" id="3230299"/>
    <lineage>
        <taxon>Bacteria</taxon>
        <taxon>Pseudomonadati</taxon>
        <taxon>Pseudomonadota</taxon>
        <taxon>Alphaproteobacteria</taxon>
        <taxon>Sphingomonadales</taxon>
        <taxon>Sphingomonadaceae</taxon>
        <taxon>Novosphingobium</taxon>
    </lineage>
</organism>
<comment type="caution">
    <text evidence="14">The sequence shown here is derived from an EMBL/GenBank/DDBJ whole genome shotgun (WGS) entry which is preliminary data.</text>
</comment>
<dbReference type="EMBL" id="JBEWLY010000004">
    <property type="protein sequence ID" value="MET1754052.1"/>
    <property type="molecule type" value="Genomic_DNA"/>
</dbReference>
<sequence length="682" mass="74518">MKIRSILFSAVSLSAFLPHAAQAAQAGSSGTKEIIVTASPLEQSADETATPVLTLTDDELVHRRQATLGETLAGQPGINFDNFGGGAGRPVIRGQTAPRVQTLSDSSNLQDASTISPDHAISTEPLLLRGIEVLRGPAALIYGGGAIGGAINLLDEKVPTSLPEGGITATAEGRLGTADKERSAVGGVTVAVGPIALRAEGVYRDTQDYRVPSSFGEDRVHGSFNDTNTVTLGASWVGAGGYLGFAYTRQRSEYGLPGHEHEYEGCHPHGLSLHCGSHDDEADEHDDHDHEHEHEHDEVPIVKLRSNRFDIRSEYRDPLPGFEKVRFRMSFTDYEHDEIEDDEIATTFKNKAHDIRFELTHKPIAGLRGVLGVQHSESDFSALGEEAFLPRSETRNTALYLMETVQAGPVRFELAGRQEWQSIETSLNRRAEHNPFSVSGATVWTIKDDYSLALSLARSQRAPNVQELYARGVHLATNTYEIGSATLGKETSRSVDLTFRKTDGDTTFTIGVYHQDFDNYIYADTLDRFEDFRLVRYTGVDATFSGIDGEVRHQFAPYFAAAIFGDYVRAKIKDDGGNLPRIPAGRLGGRLDGDFGPLSADVEYFHVFSQDQTAEFEAATPSYNMVNATLAYHMDLGAGTRGEFFVRATNLTNELAFNHASFIKNASPLRGRNVVFGVRAGF</sequence>
<keyword evidence="4 8" id="KW-0812">Transmembrane</keyword>
<evidence type="ECO:0000256" key="3">
    <source>
        <dbReference type="ARBA" id="ARBA00022452"/>
    </source>
</evidence>
<dbReference type="PANTHER" id="PTHR30069:SF40">
    <property type="entry name" value="TONB-DEPENDENT RECEPTOR NMB0964-RELATED"/>
    <property type="match status" value="1"/>
</dbReference>
<keyword evidence="15" id="KW-1185">Reference proteome</keyword>
<feature type="domain" description="TonB-dependent receptor-like beta-barrel" evidence="12">
    <location>
        <begin position="282"/>
        <end position="638"/>
    </location>
</feature>
<evidence type="ECO:0000256" key="8">
    <source>
        <dbReference type="PROSITE-ProRule" id="PRU01360"/>
    </source>
</evidence>
<dbReference type="Gene3D" id="2.40.170.20">
    <property type="entry name" value="TonB-dependent receptor, beta-barrel domain"/>
    <property type="match status" value="1"/>
</dbReference>
<proteinExistence type="inferred from homology"/>
<keyword evidence="5 9" id="KW-0798">TonB box</keyword>
<feature type="signal peptide" evidence="11">
    <location>
        <begin position="1"/>
        <end position="23"/>
    </location>
</feature>
<dbReference type="RefSeq" id="WP_353982462.1">
    <property type="nucleotide sequence ID" value="NZ_JBEWLY010000004.1"/>
</dbReference>
<name>A0ABV2CWS1_9SPHN</name>
<dbReference type="PROSITE" id="PS52016">
    <property type="entry name" value="TONB_DEPENDENT_REC_3"/>
    <property type="match status" value="1"/>
</dbReference>
<keyword evidence="14" id="KW-0675">Receptor</keyword>
<dbReference type="Gene3D" id="2.170.130.10">
    <property type="entry name" value="TonB-dependent receptor, plug domain"/>
    <property type="match status" value="1"/>
</dbReference>
<evidence type="ECO:0000256" key="4">
    <source>
        <dbReference type="ARBA" id="ARBA00022692"/>
    </source>
</evidence>
<evidence type="ECO:0000256" key="11">
    <source>
        <dbReference type="SAM" id="SignalP"/>
    </source>
</evidence>
<evidence type="ECO:0000256" key="6">
    <source>
        <dbReference type="ARBA" id="ARBA00023136"/>
    </source>
</evidence>
<evidence type="ECO:0000259" key="13">
    <source>
        <dbReference type="Pfam" id="PF07715"/>
    </source>
</evidence>
<comment type="similarity">
    <text evidence="8 9">Belongs to the TonB-dependent receptor family.</text>
</comment>
<dbReference type="PANTHER" id="PTHR30069">
    <property type="entry name" value="TONB-DEPENDENT OUTER MEMBRANE RECEPTOR"/>
    <property type="match status" value="1"/>
</dbReference>
<evidence type="ECO:0000256" key="2">
    <source>
        <dbReference type="ARBA" id="ARBA00022448"/>
    </source>
</evidence>